<protein>
    <submittedName>
        <fullName evidence="1">Uncharacterized protein</fullName>
    </submittedName>
</protein>
<organism evidence="1 2">
    <name type="scientific">Actinophytocola gossypii</name>
    <dbReference type="NCBI Taxonomy" id="2812003"/>
    <lineage>
        <taxon>Bacteria</taxon>
        <taxon>Bacillati</taxon>
        <taxon>Actinomycetota</taxon>
        <taxon>Actinomycetes</taxon>
        <taxon>Pseudonocardiales</taxon>
        <taxon>Pseudonocardiaceae</taxon>
    </lineage>
</organism>
<accession>A0ABT2J2A5</accession>
<keyword evidence="2" id="KW-1185">Reference proteome</keyword>
<gene>
    <name evidence="1" type="ORF">JT362_02465</name>
</gene>
<name>A0ABT2J2A5_9PSEU</name>
<evidence type="ECO:0000313" key="1">
    <source>
        <dbReference type="EMBL" id="MCT2581984.1"/>
    </source>
</evidence>
<dbReference type="Proteomes" id="UP001156441">
    <property type="component" value="Unassembled WGS sequence"/>
</dbReference>
<reference evidence="1 2" key="1">
    <citation type="submission" date="2021-02" db="EMBL/GenBank/DDBJ databases">
        <title>Actinophytocola xerophila sp. nov., isolated from soil of cotton cropping field.</title>
        <authorList>
            <person name="Huang R."/>
            <person name="Chen X."/>
            <person name="Ge X."/>
            <person name="Liu W."/>
        </authorList>
    </citation>
    <scope>NUCLEOTIDE SEQUENCE [LARGE SCALE GENOMIC DNA]</scope>
    <source>
        <strain evidence="1 2">S1-96</strain>
    </source>
</reference>
<comment type="caution">
    <text evidence="1">The sequence shown here is derived from an EMBL/GenBank/DDBJ whole genome shotgun (WGS) entry which is preliminary data.</text>
</comment>
<dbReference type="EMBL" id="JAFFZE010000004">
    <property type="protein sequence ID" value="MCT2581984.1"/>
    <property type="molecule type" value="Genomic_DNA"/>
</dbReference>
<dbReference type="RefSeq" id="WP_260189339.1">
    <property type="nucleotide sequence ID" value="NZ_JAFFZE010000004.1"/>
</dbReference>
<proteinExistence type="predicted"/>
<sequence length="63" mass="6808">MPAAATSNVITRLAAFSADAGQPDLRPVVEIERFDHWHNQPDSLLAPTSITWVDQPVPTGRAA</sequence>
<evidence type="ECO:0000313" key="2">
    <source>
        <dbReference type="Proteomes" id="UP001156441"/>
    </source>
</evidence>